<dbReference type="Proteomes" id="UP000729402">
    <property type="component" value="Unassembled WGS sequence"/>
</dbReference>
<evidence type="ECO:0000313" key="3">
    <source>
        <dbReference type="EMBL" id="KAG8089822.1"/>
    </source>
</evidence>
<name>A0A8J5WK03_ZIZPA</name>
<dbReference type="GO" id="GO:0005886">
    <property type="term" value="C:plasma membrane"/>
    <property type="evidence" value="ECO:0007669"/>
    <property type="project" value="TreeGrafter"/>
</dbReference>
<evidence type="ECO:0000313" key="4">
    <source>
        <dbReference type="Proteomes" id="UP000729402"/>
    </source>
</evidence>
<reference evidence="3" key="2">
    <citation type="submission" date="2021-02" db="EMBL/GenBank/DDBJ databases">
        <authorList>
            <person name="Kimball J.A."/>
            <person name="Haas M.W."/>
            <person name="Macchietto M."/>
            <person name="Kono T."/>
            <person name="Duquette J."/>
            <person name="Shao M."/>
        </authorList>
    </citation>
    <scope>NUCLEOTIDE SEQUENCE</scope>
    <source>
        <tissue evidence="3">Fresh leaf tissue</tissue>
    </source>
</reference>
<dbReference type="InterPro" id="IPR008700">
    <property type="entry name" value="TypeIII_avirulence_cleave"/>
</dbReference>
<feature type="compositionally biased region" description="Low complexity" evidence="1">
    <location>
        <begin position="72"/>
        <end position="85"/>
    </location>
</feature>
<gene>
    <name evidence="3" type="ORF">GUJ93_ZPchr0011g27397</name>
</gene>
<dbReference type="PANTHER" id="PTHR33159:SF29">
    <property type="entry name" value="OS11G0482200 PROTEIN"/>
    <property type="match status" value="1"/>
</dbReference>
<proteinExistence type="predicted"/>
<dbReference type="InterPro" id="IPR040387">
    <property type="entry name" value="RIN4/NOI4"/>
</dbReference>
<feature type="domain" description="RIN4 pathogenic type III effector avirulence factor Avr cleavage site" evidence="2">
    <location>
        <begin position="16"/>
        <end position="49"/>
    </location>
</feature>
<feature type="region of interest" description="Disordered" evidence="1">
    <location>
        <begin position="1"/>
        <end position="123"/>
    </location>
</feature>
<keyword evidence="4" id="KW-1185">Reference proteome</keyword>
<sequence>MQNFSRKNLHEQGQGQGGHIPRFGDWKNSGGGSSSTPYTVFFEHARKRKNTPPAAAAAPAPESPLSRGNSGHGTPPHAAGAGSAPRKNKDPSVSRPRSQSSGGSVPAWGQWNESNAGGGQQYTLVFDQIRDERRSAPSTPTMEQLQLPTTRPKQINRRNRHKGFTCFGMCWK</sequence>
<organism evidence="3 4">
    <name type="scientific">Zizania palustris</name>
    <name type="common">Northern wild rice</name>
    <dbReference type="NCBI Taxonomy" id="103762"/>
    <lineage>
        <taxon>Eukaryota</taxon>
        <taxon>Viridiplantae</taxon>
        <taxon>Streptophyta</taxon>
        <taxon>Embryophyta</taxon>
        <taxon>Tracheophyta</taxon>
        <taxon>Spermatophyta</taxon>
        <taxon>Magnoliopsida</taxon>
        <taxon>Liliopsida</taxon>
        <taxon>Poales</taxon>
        <taxon>Poaceae</taxon>
        <taxon>BOP clade</taxon>
        <taxon>Oryzoideae</taxon>
        <taxon>Oryzeae</taxon>
        <taxon>Zizaniinae</taxon>
        <taxon>Zizania</taxon>
    </lineage>
</organism>
<dbReference type="PANTHER" id="PTHR33159">
    <property type="entry name" value="RPM1-INTERACTING PROTEIN 4 (RIN4) FAMILY PROTEIN"/>
    <property type="match status" value="1"/>
</dbReference>
<feature type="domain" description="RIN4 pathogenic type III effector avirulence factor Avr cleavage site" evidence="2">
    <location>
        <begin position="102"/>
        <end position="134"/>
    </location>
</feature>
<accession>A0A8J5WK03</accession>
<dbReference type="AlphaFoldDB" id="A0A8J5WK03"/>
<comment type="caution">
    <text evidence="3">The sequence shown here is derived from an EMBL/GenBank/DDBJ whole genome shotgun (WGS) entry which is preliminary data.</text>
</comment>
<dbReference type="EMBL" id="JAAALK010000081">
    <property type="protein sequence ID" value="KAG8089822.1"/>
    <property type="molecule type" value="Genomic_DNA"/>
</dbReference>
<reference evidence="3" key="1">
    <citation type="journal article" date="2021" name="bioRxiv">
        <title>Whole Genome Assembly and Annotation of Northern Wild Rice, Zizania palustris L., Supports a Whole Genome Duplication in the Zizania Genus.</title>
        <authorList>
            <person name="Haas M."/>
            <person name="Kono T."/>
            <person name="Macchietto M."/>
            <person name="Millas R."/>
            <person name="McGilp L."/>
            <person name="Shao M."/>
            <person name="Duquette J."/>
            <person name="Hirsch C.N."/>
            <person name="Kimball J."/>
        </authorList>
    </citation>
    <scope>NUCLEOTIDE SEQUENCE</scope>
    <source>
        <tissue evidence="3">Fresh leaf tissue</tissue>
    </source>
</reference>
<dbReference type="OrthoDB" id="618929at2759"/>
<dbReference type="Pfam" id="PF05627">
    <property type="entry name" value="AvrRpt-cleavage"/>
    <property type="match status" value="2"/>
</dbReference>
<evidence type="ECO:0000259" key="2">
    <source>
        <dbReference type="Pfam" id="PF05627"/>
    </source>
</evidence>
<protein>
    <recommendedName>
        <fullName evidence="2">RIN4 pathogenic type III effector avirulence factor Avr cleavage site domain-containing protein</fullName>
    </recommendedName>
</protein>
<evidence type="ECO:0000256" key="1">
    <source>
        <dbReference type="SAM" id="MobiDB-lite"/>
    </source>
</evidence>